<keyword evidence="6 17" id="KW-0853">WD repeat</keyword>
<gene>
    <name evidence="19" type="ORF">CALMAC_LOCUS1569</name>
</gene>
<evidence type="ECO:0000256" key="7">
    <source>
        <dbReference type="ARBA" id="ARBA00022737"/>
    </source>
</evidence>
<feature type="compositionally biased region" description="Pro residues" evidence="18">
    <location>
        <begin position="837"/>
        <end position="847"/>
    </location>
</feature>
<name>A0A653BJN7_CALMS</name>
<dbReference type="PANTHER" id="PTHR13923">
    <property type="entry name" value="SEC31-RELATED PROTEIN"/>
    <property type="match status" value="1"/>
</dbReference>
<evidence type="ECO:0000256" key="5">
    <source>
        <dbReference type="ARBA" id="ARBA00022490"/>
    </source>
</evidence>
<dbReference type="InterPro" id="IPR015943">
    <property type="entry name" value="WD40/YVTN_repeat-like_dom_sf"/>
</dbReference>
<evidence type="ECO:0000256" key="16">
    <source>
        <dbReference type="ARBA" id="ARBA00043112"/>
    </source>
</evidence>
<keyword evidence="10" id="KW-0653">Protein transport</keyword>
<feature type="compositionally biased region" description="Pro residues" evidence="18">
    <location>
        <begin position="955"/>
        <end position="968"/>
    </location>
</feature>
<feature type="compositionally biased region" description="Polar residues" evidence="18">
    <location>
        <begin position="790"/>
        <end position="800"/>
    </location>
</feature>
<evidence type="ECO:0000256" key="15">
    <source>
        <dbReference type="ARBA" id="ARBA00041470"/>
    </source>
</evidence>
<evidence type="ECO:0000256" key="18">
    <source>
        <dbReference type="SAM" id="MobiDB-lite"/>
    </source>
</evidence>
<feature type="compositionally biased region" description="Polar residues" evidence="18">
    <location>
        <begin position="848"/>
        <end position="862"/>
    </location>
</feature>
<dbReference type="SMART" id="SM00320">
    <property type="entry name" value="WD40"/>
    <property type="match status" value="6"/>
</dbReference>
<dbReference type="Gene3D" id="1.25.40.1030">
    <property type="match status" value="1"/>
</dbReference>
<feature type="repeat" description="WD" evidence="17">
    <location>
        <begin position="126"/>
        <end position="168"/>
    </location>
</feature>
<evidence type="ECO:0000256" key="2">
    <source>
        <dbReference type="ARBA" id="ARBA00004406"/>
    </source>
</evidence>
<keyword evidence="5" id="KW-0963">Cytoplasm</keyword>
<feature type="compositionally biased region" description="Polar residues" evidence="18">
    <location>
        <begin position="1072"/>
        <end position="1083"/>
    </location>
</feature>
<dbReference type="GO" id="GO:0005198">
    <property type="term" value="F:structural molecule activity"/>
    <property type="evidence" value="ECO:0007669"/>
    <property type="project" value="TreeGrafter"/>
</dbReference>
<evidence type="ECO:0000256" key="6">
    <source>
        <dbReference type="ARBA" id="ARBA00022574"/>
    </source>
</evidence>
<dbReference type="GO" id="GO:0007029">
    <property type="term" value="P:endoplasmic reticulum organization"/>
    <property type="evidence" value="ECO:0007669"/>
    <property type="project" value="TreeGrafter"/>
</dbReference>
<dbReference type="GO" id="GO:0070971">
    <property type="term" value="C:endoplasmic reticulum exit site"/>
    <property type="evidence" value="ECO:0007669"/>
    <property type="project" value="TreeGrafter"/>
</dbReference>
<evidence type="ECO:0000256" key="17">
    <source>
        <dbReference type="PROSITE-ProRule" id="PRU00221"/>
    </source>
</evidence>
<dbReference type="EMBL" id="CAACVG010001851">
    <property type="protein sequence ID" value="VEN35752.1"/>
    <property type="molecule type" value="Genomic_DNA"/>
</dbReference>
<comment type="similarity">
    <text evidence="3">Belongs to the WD repeat SEC31 family.</text>
</comment>
<evidence type="ECO:0000256" key="3">
    <source>
        <dbReference type="ARBA" id="ARBA00009358"/>
    </source>
</evidence>
<evidence type="ECO:0000256" key="10">
    <source>
        <dbReference type="ARBA" id="ARBA00022927"/>
    </source>
</evidence>
<evidence type="ECO:0000256" key="12">
    <source>
        <dbReference type="ARBA" id="ARBA00023329"/>
    </source>
</evidence>
<evidence type="ECO:0000256" key="1">
    <source>
        <dbReference type="ARBA" id="ARBA00004180"/>
    </source>
</evidence>
<feature type="region of interest" description="Disordered" evidence="18">
    <location>
        <begin position="928"/>
        <end position="1102"/>
    </location>
</feature>
<evidence type="ECO:0000313" key="19">
    <source>
        <dbReference type="EMBL" id="VEN35752.1"/>
    </source>
</evidence>
<evidence type="ECO:0000256" key="11">
    <source>
        <dbReference type="ARBA" id="ARBA00023136"/>
    </source>
</evidence>
<feature type="compositionally biased region" description="Low complexity" evidence="18">
    <location>
        <begin position="1052"/>
        <end position="1066"/>
    </location>
</feature>
<dbReference type="InterPro" id="IPR001680">
    <property type="entry name" value="WD40_rpt"/>
</dbReference>
<feature type="repeat" description="WD" evidence="17">
    <location>
        <begin position="263"/>
        <end position="296"/>
    </location>
</feature>
<dbReference type="GO" id="GO:0030127">
    <property type="term" value="C:COPII vesicle coat"/>
    <property type="evidence" value="ECO:0007669"/>
    <property type="project" value="TreeGrafter"/>
</dbReference>
<dbReference type="AlphaFoldDB" id="A0A653BJN7"/>
<dbReference type="OrthoDB" id="542917at2759"/>
<keyword evidence="11" id="KW-0472">Membrane</keyword>
<dbReference type="FunFam" id="1.25.40.1030:FF:000011">
    <property type="entry name" value="SEC31 homolog B, COPII coat complex component"/>
    <property type="match status" value="1"/>
</dbReference>
<dbReference type="SUPFAM" id="SSF50978">
    <property type="entry name" value="WD40 repeat-like"/>
    <property type="match status" value="1"/>
</dbReference>
<evidence type="ECO:0000256" key="9">
    <source>
        <dbReference type="ARBA" id="ARBA00022892"/>
    </source>
</evidence>
<dbReference type="GO" id="GO:0090110">
    <property type="term" value="P:COPII-coated vesicle cargo loading"/>
    <property type="evidence" value="ECO:0007669"/>
    <property type="project" value="TreeGrafter"/>
</dbReference>
<feature type="compositionally biased region" description="Polar residues" evidence="18">
    <location>
        <begin position="931"/>
        <end position="940"/>
    </location>
</feature>
<keyword evidence="12" id="KW-0968">Cytoplasmic vesicle</keyword>
<dbReference type="Proteomes" id="UP000410492">
    <property type="component" value="Unassembled WGS sequence"/>
</dbReference>
<dbReference type="Gene3D" id="2.130.10.10">
    <property type="entry name" value="YVTN repeat-like/Quinoprotein amine dehydrogenase"/>
    <property type="match status" value="1"/>
</dbReference>
<comment type="function">
    <text evidence="13">Component of the coat protein complex II (COPII) which promotes the formation of transport vesicles from the endoplasmic reticulum (ER). The coat has two main functions, the physical deformation of the endoplasmic reticulum membrane into vesicles and the selection of cargo molecules.</text>
</comment>
<evidence type="ECO:0000256" key="4">
    <source>
        <dbReference type="ARBA" id="ARBA00022448"/>
    </source>
</evidence>
<organism evidence="19 20">
    <name type="scientific">Callosobruchus maculatus</name>
    <name type="common">Southern cowpea weevil</name>
    <name type="synonym">Pulse bruchid</name>
    <dbReference type="NCBI Taxonomy" id="64391"/>
    <lineage>
        <taxon>Eukaryota</taxon>
        <taxon>Metazoa</taxon>
        <taxon>Ecdysozoa</taxon>
        <taxon>Arthropoda</taxon>
        <taxon>Hexapoda</taxon>
        <taxon>Insecta</taxon>
        <taxon>Pterygota</taxon>
        <taxon>Neoptera</taxon>
        <taxon>Endopterygota</taxon>
        <taxon>Coleoptera</taxon>
        <taxon>Polyphaga</taxon>
        <taxon>Cucujiformia</taxon>
        <taxon>Chrysomeloidea</taxon>
        <taxon>Chrysomelidae</taxon>
        <taxon>Bruchinae</taxon>
        <taxon>Bruchini</taxon>
        <taxon>Callosobruchus</taxon>
    </lineage>
</organism>
<keyword evidence="20" id="KW-1185">Reference proteome</keyword>
<feature type="compositionally biased region" description="Low complexity" evidence="18">
    <location>
        <begin position="801"/>
        <end position="816"/>
    </location>
</feature>
<evidence type="ECO:0000256" key="13">
    <source>
        <dbReference type="ARBA" id="ARBA00025471"/>
    </source>
</evidence>
<dbReference type="PROSITE" id="PS50082">
    <property type="entry name" value="WD_REPEATS_2"/>
    <property type="match status" value="2"/>
</dbReference>
<comment type="subcellular location">
    <subcellularLocation>
        <location evidence="1">Cytoplasmic vesicle membrane</location>
        <topology evidence="1">Peripheral membrane protein</topology>
        <orientation evidence="1">Cytoplasmic side</orientation>
    </subcellularLocation>
    <subcellularLocation>
        <location evidence="2">Endoplasmic reticulum membrane</location>
        <topology evidence="2">Peripheral membrane protein</topology>
    </subcellularLocation>
</comment>
<protein>
    <recommendedName>
        <fullName evidence="14">Protein transport protein Sec31A</fullName>
    </recommendedName>
    <alternativeName>
        <fullName evidence="16">SEC31-like protein 1</fullName>
    </alternativeName>
    <alternativeName>
        <fullName evidence="15">SEC31-related protein A</fullName>
    </alternativeName>
</protein>
<dbReference type="InterPro" id="IPR040251">
    <property type="entry name" value="SEC31-like"/>
</dbReference>
<dbReference type="InterPro" id="IPR036322">
    <property type="entry name" value="WD40_repeat_dom_sf"/>
</dbReference>
<dbReference type="PROSITE" id="PS50294">
    <property type="entry name" value="WD_REPEATS_REGION"/>
    <property type="match status" value="1"/>
</dbReference>
<feature type="region of interest" description="Disordered" evidence="18">
    <location>
        <begin position="789"/>
        <end position="915"/>
    </location>
</feature>
<dbReference type="Pfam" id="PF00400">
    <property type="entry name" value="WD40"/>
    <property type="match status" value="2"/>
</dbReference>
<keyword evidence="9" id="KW-0931">ER-Golgi transport</keyword>
<evidence type="ECO:0000313" key="20">
    <source>
        <dbReference type="Proteomes" id="UP000410492"/>
    </source>
</evidence>
<evidence type="ECO:0000256" key="8">
    <source>
        <dbReference type="ARBA" id="ARBA00022824"/>
    </source>
</evidence>
<keyword evidence="4" id="KW-0813">Transport</keyword>
<keyword evidence="7" id="KW-0677">Repeat</keyword>
<proteinExistence type="inferred from homology"/>
<dbReference type="PANTHER" id="PTHR13923:SF11">
    <property type="entry name" value="SECRETORY 31, ISOFORM D"/>
    <property type="match status" value="1"/>
</dbReference>
<feature type="compositionally biased region" description="Pro residues" evidence="18">
    <location>
        <begin position="864"/>
        <end position="886"/>
    </location>
</feature>
<dbReference type="GO" id="GO:0005789">
    <property type="term" value="C:endoplasmic reticulum membrane"/>
    <property type="evidence" value="ECO:0007669"/>
    <property type="project" value="UniProtKB-SubCell"/>
</dbReference>
<dbReference type="Gene3D" id="1.20.940.10">
    <property type="entry name" value="Functional domain of the splicing factor Prp18"/>
    <property type="match status" value="1"/>
</dbReference>
<reference evidence="19 20" key="1">
    <citation type="submission" date="2019-01" db="EMBL/GenBank/DDBJ databases">
        <authorList>
            <person name="Sayadi A."/>
        </authorList>
    </citation>
    <scope>NUCLEOTIDE SEQUENCE [LARGE SCALE GENOMIC DNA]</scope>
</reference>
<dbReference type="FunFam" id="2.130.10.10:FF:000009">
    <property type="entry name" value="Protein transport protein Sec31A isoform A"/>
    <property type="match status" value="1"/>
</dbReference>
<accession>A0A653BJN7</accession>
<keyword evidence="8" id="KW-0256">Endoplasmic reticulum</keyword>
<dbReference type="GO" id="GO:0015031">
    <property type="term" value="P:protein transport"/>
    <property type="evidence" value="ECO:0007669"/>
    <property type="project" value="UniProtKB-KW"/>
</dbReference>
<dbReference type="FunFam" id="1.20.940.10:FF:000001">
    <property type="entry name" value="Protein transport protein Sec31A isoform A"/>
    <property type="match status" value="1"/>
</dbReference>
<evidence type="ECO:0000256" key="14">
    <source>
        <dbReference type="ARBA" id="ARBA00039468"/>
    </source>
</evidence>
<sequence>MCIFRQDNLPKNMKLKDIERTANVAWSPKSHYPIHLVAGTAAQQLDASFSTNAALEIYSLNVTEPGPDMQLVSSVPSDHRFHKIVWGSAGSEPGSGTIIGGCDGGLIQIYNASKLLKNEDALIGRQEKHSGPVHSLDFNGFQQNLFASGAANSEIFIWDLNNIATPMSPGAKCQPLEDVLSVLWNKQVQHILATTFSSKCVIWDLRKNEPIIKLTDTVSRVHWKVVAWHPEVATQLCLASDEDHSPIIQLWDLRFATSPLKTLENHQRGILSIAWCNDDSDLLASCGKDNRILIWNPNGSQPNGEVLTELAKTNQWNFDVLWCPRNPALIACPNFDGHVSIYSLMGGKTQQIQTTNKIADSFPGMDGYIQAPVPQQQVVTVSVDLAKPPKWLKRPVGASFGFGGKLISFENDKAAIAHTLQNAQPGQQPPHIPRSVQISQVITEASLVRHSQELEKALEYGNFVEYCYNKAEVTDDLHQKSIWHFLKASFESNPRAELLSLLGYNIEAINNKLNQHVGTELNHNVNGLSEDFANMNRLDDFEQLENSINQAEIKKKPTEPLKIKTTDDTEGLVTQALLLNNIEAAVALCLKAKKYADALIIATTGGPDLLARTQHKYLEQCEGYISSLISAVVSEDWTSIINNCEVACWKEALAATLTHASDEVLPSLCEQLGDRLTEESKRNPKLMQDAQLCYLCAGSFDKLVNSWSQNGITDTDKLQQLIELMMLLQKAVERQGRRVQVSGALADLLTRYALLLVSQGELTTASAYLGNSHDEKISTLRERIQVALGQKQTSGNQHDYQSQSRRSSHKQSFSQQYTGAPIPGNTNPFGAPNQYPSIPPVNPPPPTQFNTGLPNQSTNQPWQSQPPAPVPSFSPAPPPLAQPPRPISVGSAHGGPSSRSKYVVDPSVSSGPTYGAPASRGYPPVIDAPMPNSSYASNTPHFVPPLAAGGHMPAPLNPAPLNPAPIAAPAPAAYGAPPPMQPPKLTEQFAPPSGWNDPPPLSSRPTKSEPKPEVPPSDPITHPLYGAGYPATDGYGTEMAPQAPPTMYNPALPQQPYQQQQPLGGSYPPPTGNFQQQGNSFQHPGSFPAPGGPYPPPVTGGYDIGAMNHNAVPHVAQDAAPRTQTPQQVQKGPIPQEHEELKRVFDELRERCSSSANNPQTKRKLEDVARKLESLYDLLREQKLSQKTLASLHQMVQLIQGGDYQNGLGLHTQMVSGPDFAQIASFMPGLKVLLQCAIQLQVYLR</sequence>